<reference evidence="2 3" key="1">
    <citation type="submission" date="2014-03" db="EMBL/GenBank/DDBJ databases">
        <title>Draft genome of the hookworm Oesophagostomum dentatum.</title>
        <authorList>
            <person name="Mitreva M."/>
        </authorList>
    </citation>
    <scope>NUCLEOTIDE SEQUENCE [LARGE SCALE GENOMIC DNA]</scope>
    <source>
        <strain evidence="2 3">OD-Hann</strain>
    </source>
</reference>
<dbReference type="AlphaFoldDB" id="A0A0B1S6J7"/>
<dbReference type="Pfam" id="PF19033">
    <property type="entry name" value="Intu_longin_3"/>
    <property type="match status" value="1"/>
</dbReference>
<feature type="domain" description="CCZ1/INTU/HPS4 third Longin" evidence="1">
    <location>
        <begin position="14"/>
        <end position="85"/>
    </location>
</feature>
<accession>A0A0B1S6J7</accession>
<keyword evidence="3" id="KW-1185">Reference proteome</keyword>
<organism evidence="2 3">
    <name type="scientific">Oesophagostomum dentatum</name>
    <name type="common">Nodular worm</name>
    <dbReference type="NCBI Taxonomy" id="61180"/>
    <lineage>
        <taxon>Eukaryota</taxon>
        <taxon>Metazoa</taxon>
        <taxon>Ecdysozoa</taxon>
        <taxon>Nematoda</taxon>
        <taxon>Chromadorea</taxon>
        <taxon>Rhabditida</taxon>
        <taxon>Rhabditina</taxon>
        <taxon>Rhabditomorpha</taxon>
        <taxon>Strongyloidea</taxon>
        <taxon>Strongylidae</taxon>
        <taxon>Oesophagostomum</taxon>
    </lineage>
</organism>
<protein>
    <recommendedName>
        <fullName evidence="1">CCZ1/INTU/HPS4 third Longin domain-containing protein</fullName>
    </recommendedName>
</protein>
<gene>
    <name evidence="2" type="ORF">OESDEN_21529</name>
</gene>
<dbReference type="GO" id="GO:0016192">
    <property type="term" value="P:vesicle-mediated transport"/>
    <property type="evidence" value="ECO:0007669"/>
    <property type="project" value="InterPro"/>
</dbReference>
<evidence type="ECO:0000313" key="3">
    <source>
        <dbReference type="Proteomes" id="UP000053660"/>
    </source>
</evidence>
<name>A0A0B1S6J7_OESDE</name>
<evidence type="ECO:0000259" key="1">
    <source>
        <dbReference type="Pfam" id="PF19033"/>
    </source>
</evidence>
<sequence>MVTVGGQNPDTLSTPDFHYIYYNPASLSLTSSFTDSTDTPKAPLPPPEVNKLVCTSLTSFLSDADEFGECFAKSESEWWIVLKKVGVLKYSLPVLRYILSFIFLATP</sequence>
<dbReference type="OrthoDB" id="240546at2759"/>
<evidence type="ECO:0000313" key="2">
    <source>
        <dbReference type="EMBL" id="KHJ78845.1"/>
    </source>
</evidence>
<proteinExistence type="predicted"/>
<dbReference type="InterPro" id="IPR043989">
    <property type="entry name" value="CCZ1/INTU/HSP4_longin_3"/>
</dbReference>
<dbReference type="EMBL" id="KN608603">
    <property type="protein sequence ID" value="KHJ78845.1"/>
    <property type="molecule type" value="Genomic_DNA"/>
</dbReference>
<dbReference type="Proteomes" id="UP000053660">
    <property type="component" value="Unassembled WGS sequence"/>
</dbReference>